<dbReference type="EMBL" id="JBHTIW010000017">
    <property type="protein sequence ID" value="MFD0921984.1"/>
    <property type="molecule type" value="Genomic_DNA"/>
</dbReference>
<protein>
    <submittedName>
        <fullName evidence="2">M20 family metallopeptidase</fullName>
    </submittedName>
</protein>
<dbReference type="CDD" id="cd03886">
    <property type="entry name" value="M20_Acy1"/>
    <property type="match status" value="1"/>
</dbReference>
<name>A0ABW3FTU6_9PSEU</name>
<keyword evidence="3" id="KW-1185">Reference proteome</keyword>
<dbReference type="Gene3D" id="3.40.630.10">
    <property type="entry name" value="Zn peptidases"/>
    <property type="match status" value="1"/>
</dbReference>
<feature type="domain" description="Peptidase M20 dimerisation" evidence="1">
    <location>
        <begin position="191"/>
        <end position="285"/>
    </location>
</feature>
<sequence>MDLREDAEPMASWLAELRRDVHREPEVGLHVPRTRDKVLAALDGLPLTVTEGRALSSVTAVLHGSRPGPVVLLRADMDALPLTEQADVPYRSRFDGRMHACGHDMHTAMLVGAAHLLARRADRLAGRVVLMFQPGEEGHDGARHMLDEGVLDAAGDRPVAAYALHVSSAHWPHGRFATRPGPLMAAADRLAVTVRGTGGHGSEPHRAVNPVPAVCAMVQELPGHVARLVDPTEPVVINVGTLRAGTASNIVPETASFEVGVRIMDPAVGEHLSRALVRFCEDVAAAHGATADARYLFGYPAAVACPDESRFAADVAREVFGDDRYQEMARPLTASEDFSRVLREVPGTILQLGACPPDRDHREAPGNHSPHVVFDDAVLADGAAMYAELAWRRLASVHSGHEGAGEGR</sequence>
<evidence type="ECO:0000313" key="2">
    <source>
        <dbReference type="EMBL" id="MFD0921984.1"/>
    </source>
</evidence>
<dbReference type="InterPro" id="IPR002933">
    <property type="entry name" value="Peptidase_M20"/>
</dbReference>
<dbReference type="PANTHER" id="PTHR11014">
    <property type="entry name" value="PEPTIDASE M20 FAMILY MEMBER"/>
    <property type="match status" value="1"/>
</dbReference>
<dbReference type="Proteomes" id="UP001597018">
    <property type="component" value="Unassembled WGS sequence"/>
</dbReference>
<dbReference type="PANTHER" id="PTHR11014:SF63">
    <property type="entry name" value="METALLOPEPTIDASE, PUTATIVE (AFU_ORTHOLOGUE AFUA_6G09600)-RELATED"/>
    <property type="match status" value="1"/>
</dbReference>
<reference evidence="3" key="1">
    <citation type="journal article" date="2019" name="Int. J. Syst. Evol. Microbiol.">
        <title>The Global Catalogue of Microorganisms (GCM) 10K type strain sequencing project: providing services to taxonomists for standard genome sequencing and annotation.</title>
        <authorList>
            <consortium name="The Broad Institute Genomics Platform"/>
            <consortium name="The Broad Institute Genome Sequencing Center for Infectious Disease"/>
            <person name="Wu L."/>
            <person name="Ma J."/>
        </authorList>
    </citation>
    <scope>NUCLEOTIDE SEQUENCE [LARGE SCALE GENOMIC DNA]</scope>
    <source>
        <strain evidence="3">CCUG 56401</strain>
    </source>
</reference>
<dbReference type="RefSeq" id="WP_345601061.1">
    <property type="nucleotide sequence ID" value="NZ_BAABLT010000026.1"/>
</dbReference>
<accession>A0ABW3FTU6</accession>
<comment type="caution">
    <text evidence="2">The sequence shown here is derived from an EMBL/GenBank/DDBJ whole genome shotgun (WGS) entry which is preliminary data.</text>
</comment>
<dbReference type="InterPro" id="IPR017439">
    <property type="entry name" value="Amidohydrolase"/>
</dbReference>
<organism evidence="2 3">
    <name type="scientific">Saccharopolyspora rosea</name>
    <dbReference type="NCBI Taxonomy" id="524884"/>
    <lineage>
        <taxon>Bacteria</taxon>
        <taxon>Bacillati</taxon>
        <taxon>Actinomycetota</taxon>
        <taxon>Actinomycetes</taxon>
        <taxon>Pseudonocardiales</taxon>
        <taxon>Pseudonocardiaceae</taxon>
        <taxon>Saccharopolyspora</taxon>
    </lineage>
</organism>
<dbReference type="Gene3D" id="3.30.70.360">
    <property type="match status" value="1"/>
</dbReference>
<dbReference type="SUPFAM" id="SSF55031">
    <property type="entry name" value="Bacterial exopeptidase dimerisation domain"/>
    <property type="match status" value="1"/>
</dbReference>
<dbReference type="Pfam" id="PF01546">
    <property type="entry name" value="Peptidase_M20"/>
    <property type="match status" value="1"/>
</dbReference>
<dbReference type="InterPro" id="IPR011650">
    <property type="entry name" value="Peptidase_M20_dimer"/>
</dbReference>
<evidence type="ECO:0000313" key="3">
    <source>
        <dbReference type="Proteomes" id="UP001597018"/>
    </source>
</evidence>
<dbReference type="InterPro" id="IPR036264">
    <property type="entry name" value="Bact_exopeptidase_dim_dom"/>
</dbReference>
<proteinExistence type="predicted"/>
<dbReference type="NCBIfam" id="TIGR01891">
    <property type="entry name" value="amidohydrolases"/>
    <property type="match status" value="1"/>
</dbReference>
<dbReference type="Pfam" id="PF07687">
    <property type="entry name" value="M20_dimer"/>
    <property type="match status" value="1"/>
</dbReference>
<dbReference type="SUPFAM" id="SSF53187">
    <property type="entry name" value="Zn-dependent exopeptidases"/>
    <property type="match status" value="1"/>
</dbReference>
<dbReference type="PIRSF" id="PIRSF005962">
    <property type="entry name" value="Pept_M20D_amidohydro"/>
    <property type="match status" value="1"/>
</dbReference>
<gene>
    <name evidence="2" type="ORF">ACFQ16_19745</name>
</gene>
<evidence type="ECO:0000259" key="1">
    <source>
        <dbReference type="Pfam" id="PF07687"/>
    </source>
</evidence>